<dbReference type="InterPro" id="IPR000086">
    <property type="entry name" value="NUDIX_hydrolase_dom"/>
</dbReference>
<evidence type="ECO:0000256" key="7">
    <source>
        <dbReference type="ARBA" id="ARBA00022842"/>
    </source>
</evidence>
<keyword evidence="12" id="KW-1185">Reference proteome</keyword>
<accession>A0ABV4UG26</accession>
<comment type="catalytic activity">
    <reaction evidence="9">
        <text>a 5'-end NAD(+)-phospho-ribonucleoside in mRNA + H2O = a 5'-end phospho-adenosine-phospho-ribonucleoside in mRNA + beta-nicotinamide D-ribonucleotide + 2 H(+)</text>
        <dbReference type="Rhea" id="RHEA:60876"/>
        <dbReference type="Rhea" id="RHEA-COMP:15698"/>
        <dbReference type="Rhea" id="RHEA-COMP:15719"/>
        <dbReference type="ChEBI" id="CHEBI:14649"/>
        <dbReference type="ChEBI" id="CHEBI:15377"/>
        <dbReference type="ChEBI" id="CHEBI:15378"/>
        <dbReference type="ChEBI" id="CHEBI:144029"/>
        <dbReference type="ChEBI" id="CHEBI:144051"/>
    </reaction>
    <physiologicalReaction direction="left-to-right" evidence="9">
        <dbReference type="Rhea" id="RHEA:60877"/>
    </physiologicalReaction>
</comment>
<dbReference type="Pfam" id="PF09297">
    <property type="entry name" value="Zn_ribbon_NUD"/>
    <property type="match status" value="1"/>
</dbReference>
<name>A0ABV4UG26_9RHOO</name>
<evidence type="ECO:0000256" key="8">
    <source>
        <dbReference type="ARBA" id="ARBA00023027"/>
    </source>
</evidence>
<dbReference type="Pfam" id="PF09296">
    <property type="entry name" value="NUDIX-like"/>
    <property type="match status" value="1"/>
</dbReference>
<comment type="cofactor">
    <cofactor evidence="2">
        <name>Zn(2+)</name>
        <dbReference type="ChEBI" id="CHEBI:29105"/>
    </cofactor>
</comment>
<dbReference type="EMBL" id="JBEUWX010000002">
    <property type="protein sequence ID" value="MFA9950413.1"/>
    <property type="molecule type" value="Genomic_DNA"/>
</dbReference>
<dbReference type="Gene3D" id="3.90.79.20">
    <property type="match status" value="1"/>
</dbReference>
<dbReference type="InterPro" id="IPR015375">
    <property type="entry name" value="NADH_PPase-like_N"/>
</dbReference>
<evidence type="ECO:0000313" key="12">
    <source>
        <dbReference type="Proteomes" id="UP001574673"/>
    </source>
</evidence>
<gene>
    <name evidence="11" type="primary">nudC</name>
    <name evidence="11" type="ORF">ABCS64_08825</name>
</gene>
<comment type="caution">
    <text evidence="11">The sequence shown here is derived from an EMBL/GenBank/DDBJ whole genome shotgun (WGS) entry which is preliminary data.</text>
</comment>
<evidence type="ECO:0000256" key="2">
    <source>
        <dbReference type="ARBA" id="ARBA00001947"/>
    </source>
</evidence>
<keyword evidence="8" id="KW-0520">NAD</keyword>
<dbReference type="Gene3D" id="3.90.79.10">
    <property type="entry name" value="Nucleoside Triphosphate Pyrophosphohydrolase"/>
    <property type="match status" value="1"/>
</dbReference>
<dbReference type="PANTHER" id="PTHR42904">
    <property type="entry name" value="NUDIX HYDROLASE, NUDC SUBFAMILY"/>
    <property type="match status" value="1"/>
</dbReference>
<organism evidence="11 12">
    <name type="scientific">Dentiradicibacter hellwigii</name>
    <dbReference type="NCBI Taxonomy" id="3149053"/>
    <lineage>
        <taxon>Bacteria</taxon>
        <taxon>Pseudomonadati</taxon>
        <taxon>Pseudomonadota</taxon>
        <taxon>Betaproteobacteria</taxon>
        <taxon>Rhodocyclales</taxon>
        <taxon>Rhodocyclaceae</taxon>
        <taxon>Dentiradicibacter</taxon>
    </lineage>
</organism>
<dbReference type="PANTHER" id="PTHR42904:SF6">
    <property type="entry name" value="NAD-CAPPED RNA HYDROLASE NUDT12"/>
    <property type="match status" value="1"/>
</dbReference>
<reference evidence="12" key="1">
    <citation type="submission" date="2024-06" db="EMBL/GenBank/DDBJ databases">
        <title>Radixoralia hellwigii gen. nov., sp nov., isolated from a root canal in the human oral cavity.</title>
        <authorList>
            <person name="Bartsch S."/>
            <person name="Wittmer A."/>
            <person name="Schulz A.-K."/>
            <person name="Neumann-Schaal M."/>
            <person name="Wolf J."/>
            <person name="Gronow S."/>
            <person name="Tennert C."/>
            <person name="Haecker G."/>
            <person name="Cieplik F."/>
            <person name="Al-Ahmad A."/>
        </authorList>
    </citation>
    <scope>NUCLEOTIDE SEQUENCE [LARGE SCALE GENOMIC DNA]</scope>
    <source>
        <strain evidence="12">Wk13</strain>
    </source>
</reference>
<dbReference type="GO" id="GO:0016787">
    <property type="term" value="F:hydrolase activity"/>
    <property type="evidence" value="ECO:0007669"/>
    <property type="project" value="UniProtKB-KW"/>
</dbReference>
<dbReference type="Pfam" id="PF00293">
    <property type="entry name" value="NUDIX"/>
    <property type="match status" value="1"/>
</dbReference>
<proteinExistence type="inferred from homology"/>
<dbReference type="CDD" id="cd03429">
    <property type="entry name" value="NUDIX_NADH_pyrophosphatase_Nudt13"/>
    <property type="match status" value="1"/>
</dbReference>
<dbReference type="Proteomes" id="UP001574673">
    <property type="component" value="Unassembled WGS sequence"/>
</dbReference>
<dbReference type="InterPro" id="IPR050241">
    <property type="entry name" value="NAD-cap_RNA_hydrolase_NudC"/>
</dbReference>
<keyword evidence="6 11" id="KW-0378">Hydrolase</keyword>
<keyword evidence="5" id="KW-0479">Metal-binding</keyword>
<dbReference type="NCBIfam" id="NF001299">
    <property type="entry name" value="PRK00241.1"/>
    <property type="match status" value="1"/>
</dbReference>
<dbReference type="InterPro" id="IPR049734">
    <property type="entry name" value="NudC-like_C"/>
</dbReference>
<evidence type="ECO:0000256" key="5">
    <source>
        <dbReference type="ARBA" id="ARBA00022723"/>
    </source>
</evidence>
<evidence type="ECO:0000256" key="4">
    <source>
        <dbReference type="ARBA" id="ARBA00012381"/>
    </source>
</evidence>
<evidence type="ECO:0000313" key="11">
    <source>
        <dbReference type="EMBL" id="MFA9950413.1"/>
    </source>
</evidence>
<evidence type="ECO:0000256" key="1">
    <source>
        <dbReference type="ARBA" id="ARBA00001946"/>
    </source>
</evidence>
<evidence type="ECO:0000256" key="3">
    <source>
        <dbReference type="ARBA" id="ARBA00009595"/>
    </source>
</evidence>
<dbReference type="RefSeq" id="WP_418891471.1">
    <property type="nucleotide sequence ID" value="NZ_JBEUWX010000002.1"/>
</dbReference>
<dbReference type="EC" id="3.6.1.22" evidence="4"/>
<dbReference type="PROSITE" id="PS51462">
    <property type="entry name" value="NUDIX"/>
    <property type="match status" value="1"/>
</dbReference>
<protein>
    <recommendedName>
        <fullName evidence="4">NAD(+) diphosphatase</fullName>
        <ecNumber evidence="4">3.6.1.22</ecNumber>
    </recommendedName>
</protein>
<dbReference type="InterPro" id="IPR015797">
    <property type="entry name" value="NUDIX_hydrolase-like_dom_sf"/>
</dbReference>
<keyword evidence="7" id="KW-0460">Magnesium</keyword>
<comment type="similarity">
    <text evidence="3">Belongs to the Nudix hydrolase family. NudC subfamily.</text>
</comment>
<dbReference type="InterPro" id="IPR020084">
    <property type="entry name" value="NUDIX_hydrolase_CS"/>
</dbReference>
<comment type="cofactor">
    <cofactor evidence="1">
        <name>Mg(2+)</name>
        <dbReference type="ChEBI" id="CHEBI:18420"/>
    </cofactor>
</comment>
<evidence type="ECO:0000256" key="9">
    <source>
        <dbReference type="ARBA" id="ARBA00023679"/>
    </source>
</evidence>
<feature type="domain" description="Nudix hydrolase" evidence="10">
    <location>
        <begin position="130"/>
        <end position="253"/>
    </location>
</feature>
<dbReference type="InterPro" id="IPR015376">
    <property type="entry name" value="Znr_NADH_PPase"/>
</dbReference>
<evidence type="ECO:0000259" key="10">
    <source>
        <dbReference type="PROSITE" id="PS51462"/>
    </source>
</evidence>
<sequence length="257" mass="27705">MSDLFGYWIVRHKNEVLAVGGKGAAGIFPAAAAADWGCPAGVLRIGQWQGEPCYAVDLDVLPSDAPGSLTPVRALYGLGGMEAFALAGRATQLLDWRHNHHFCGRCATPTRMKTTEFAMECPACGLLAYPRISPAIMVLISRGDELLLARSPHFKPGVFSALAGFVEAGETLEACAVREVREEVNIEITNLRYFSSQPWPFPDSLMLAFFADYAGGTISPDPAEIEAAGWFRRDALPPLPDPVSIARRLIDAACLQG</sequence>
<dbReference type="PROSITE" id="PS00893">
    <property type="entry name" value="NUDIX_BOX"/>
    <property type="match status" value="1"/>
</dbReference>
<dbReference type="SUPFAM" id="SSF55811">
    <property type="entry name" value="Nudix"/>
    <property type="match status" value="2"/>
</dbReference>
<evidence type="ECO:0000256" key="6">
    <source>
        <dbReference type="ARBA" id="ARBA00022801"/>
    </source>
</evidence>